<dbReference type="Proteomes" id="UP001151760">
    <property type="component" value="Unassembled WGS sequence"/>
</dbReference>
<sequence length="440" mass="50997">MQEELNEFELLEVWELLPCPDHVMIITLKWIYKVKLDELGGMLKNKARLVARGYRQEEGIDFEESFALVARLEAICGFLSFVAHMSMVFYQMDVKTAFLNGILREEVYISQPDGFVDRENPNHKFSKGTVDPTLFIRREGKDILLDSCIALIAFADADHVSCQDTRKSTSGRCCAQILWMRSQLTDCGLGFKRIPLYHFIKEQVENGVVELYFIRTEYQLAYIFTKALGRERLNFLIKKLGMRSMSPETLKSLADEENDVKISTTNVRLETIVPRKEDTFQFIIDVIKNSTCYKAFTISAEVPEIFMQQFWYTVKKILDIYPRVQGVDFAEVQDDEATLTFLFSLGYKGPDVSLCKGFPWAKRWREEFEWKRSLFEIDLMFGINAFDLYKGIESMKDNVSQVHVYEEEVPLNNNIGKQSGDLVEMPSEAMEWGMDDHVPD</sequence>
<accession>A0ABQ5CG73</accession>
<evidence type="ECO:0000313" key="3">
    <source>
        <dbReference type="Proteomes" id="UP001151760"/>
    </source>
</evidence>
<reference evidence="2" key="2">
    <citation type="submission" date="2022-01" db="EMBL/GenBank/DDBJ databases">
        <authorList>
            <person name="Yamashiro T."/>
            <person name="Shiraishi A."/>
            <person name="Satake H."/>
            <person name="Nakayama K."/>
        </authorList>
    </citation>
    <scope>NUCLEOTIDE SEQUENCE</scope>
</reference>
<comment type="caution">
    <text evidence="2">The sequence shown here is derived from an EMBL/GenBank/DDBJ whole genome shotgun (WGS) entry which is preliminary data.</text>
</comment>
<evidence type="ECO:0000313" key="2">
    <source>
        <dbReference type="EMBL" id="GJT26055.1"/>
    </source>
</evidence>
<evidence type="ECO:0000259" key="1">
    <source>
        <dbReference type="Pfam" id="PF07727"/>
    </source>
</evidence>
<gene>
    <name evidence="2" type="ORF">Tco_0895992</name>
</gene>
<dbReference type="CDD" id="cd09272">
    <property type="entry name" value="RNase_HI_RT_Ty1"/>
    <property type="match status" value="1"/>
</dbReference>
<dbReference type="Pfam" id="PF07727">
    <property type="entry name" value="RVT_2"/>
    <property type="match status" value="1"/>
</dbReference>
<feature type="domain" description="Reverse transcriptase Ty1/copia-type" evidence="1">
    <location>
        <begin position="12"/>
        <end position="122"/>
    </location>
</feature>
<organism evidence="2 3">
    <name type="scientific">Tanacetum coccineum</name>
    <dbReference type="NCBI Taxonomy" id="301880"/>
    <lineage>
        <taxon>Eukaryota</taxon>
        <taxon>Viridiplantae</taxon>
        <taxon>Streptophyta</taxon>
        <taxon>Embryophyta</taxon>
        <taxon>Tracheophyta</taxon>
        <taxon>Spermatophyta</taxon>
        <taxon>Magnoliopsida</taxon>
        <taxon>eudicotyledons</taxon>
        <taxon>Gunneridae</taxon>
        <taxon>Pentapetalae</taxon>
        <taxon>asterids</taxon>
        <taxon>campanulids</taxon>
        <taxon>Asterales</taxon>
        <taxon>Asteraceae</taxon>
        <taxon>Asteroideae</taxon>
        <taxon>Anthemideae</taxon>
        <taxon>Anthemidinae</taxon>
        <taxon>Tanacetum</taxon>
    </lineage>
</organism>
<name>A0ABQ5CG73_9ASTR</name>
<proteinExistence type="predicted"/>
<protein>
    <submittedName>
        <fullName evidence="2">Retrovirus-related pol polyprotein from transposon TNT 1-94</fullName>
    </submittedName>
</protein>
<dbReference type="InterPro" id="IPR013103">
    <property type="entry name" value="RVT_2"/>
</dbReference>
<keyword evidence="3" id="KW-1185">Reference proteome</keyword>
<reference evidence="2" key="1">
    <citation type="journal article" date="2022" name="Int. J. Mol. Sci.">
        <title>Draft Genome of Tanacetum Coccineum: Genomic Comparison of Closely Related Tanacetum-Family Plants.</title>
        <authorList>
            <person name="Yamashiro T."/>
            <person name="Shiraishi A."/>
            <person name="Nakayama K."/>
            <person name="Satake H."/>
        </authorList>
    </citation>
    <scope>NUCLEOTIDE SEQUENCE</scope>
</reference>
<dbReference type="EMBL" id="BQNB010014262">
    <property type="protein sequence ID" value="GJT26055.1"/>
    <property type="molecule type" value="Genomic_DNA"/>
</dbReference>